<feature type="transmembrane region" description="Helical" evidence="1">
    <location>
        <begin position="51"/>
        <end position="73"/>
    </location>
</feature>
<sequence>MATQLSSEYLTTVAFVFAIEYFLYGIHALLSCCTIYIHFYNKVKGHRKSRIYPFISFILLVLGTSSLVIDSVVTKLLFNGPAGWSHKVDVLESVNLIILSLCSITADTLFVYRLYVVWGNRTKVIIVPIILLIVAYCKS</sequence>
<organism evidence="2 3">
    <name type="scientific">Dendrothele bispora (strain CBS 962.96)</name>
    <dbReference type="NCBI Taxonomy" id="1314807"/>
    <lineage>
        <taxon>Eukaryota</taxon>
        <taxon>Fungi</taxon>
        <taxon>Dikarya</taxon>
        <taxon>Basidiomycota</taxon>
        <taxon>Agaricomycotina</taxon>
        <taxon>Agaricomycetes</taxon>
        <taxon>Agaricomycetidae</taxon>
        <taxon>Agaricales</taxon>
        <taxon>Agaricales incertae sedis</taxon>
        <taxon>Dendrothele</taxon>
    </lineage>
</organism>
<protein>
    <submittedName>
        <fullName evidence="2">Uncharacterized protein</fullName>
    </submittedName>
</protein>
<keyword evidence="3" id="KW-1185">Reference proteome</keyword>
<evidence type="ECO:0000313" key="2">
    <source>
        <dbReference type="EMBL" id="THV02743.1"/>
    </source>
</evidence>
<evidence type="ECO:0000313" key="3">
    <source>
        <dbReference type="Proteomes" id="UP000297245"/>
    </source>
</evidence>
<gene>
    <name evidence="2" type="ORF">K435DRAFT_334565</name>
</gene>
<keyword evidence="1" id="KW-1133">Transmembrane helix</keyword>
<reference evidence="2 3" key="1">
    <citation type="journal article" date="2019" name="Nat. Ecol. Evol.">
        <title>Megaphylogeny resolves global patterns of mushroom evolution.</title>
        <authorList>
            <person name="Varga T."/>
            <person name="Krizsan K."/>
            <person name="Foldi C."/>
            <person name="Dima B."/>
            <person name="Sanchez-Garcia M."/>
            <person name="Sanchez-Ramirez S."/>
            <person name="Szollosi G.J."/>
            <person name="Szarkandi J.G."/>
            <person name="Papp V."/>
            <person name="Albert L."/>
            <person name="Andreopoulos W."/>
            <person name="Angelini C."/>
            <person name="Antonin V."/>
            <person name="Barry K.W."/>
            <person name="Bougher N.L."/>
            <person name="Buchanan P."/>
            <person name="Buyck B."/>
            <person name="Bense V."/>
            <person name="Catcheside P."/>
            <person name="Chovatia M."/>
            <person name="Cooper J."/>
            <person name="Damon W."/>
            <person name="Desjardin D."/>
            <person name="Finy P."/>
            <person name="Geml J."/>
            <person name="Haridas S."/>
            <person name="Hughes K."/>
            <person name="Justo A."/>
            <person name="Karasinski D."/>
            <person name="Kautmanova I."/>
            <person name="Kiss B."/>
            <person name="Kocsube S."/>
            <person name="Kotiranta H."/>
            <person name="LaButti K.M."/>
            <person name="Lechner B.E."/>
            <person name="Liimatainen K."/>
            <person name="Lipzen A."/>
            <person name="Lukacs Z."/>
            <person name="Mihaltcheva S."/>
            <person name="Morgado L.N."/>
            <person name="Niskanen T."/>
            <person name="Noordeloos M.E."/>
            <person name="Ohm R.A."/>
            <person name="Ortiz-Santana B."/>
            <person name="Ovrebo C."/>
            <person name="Racz N."/>
            <person name="Riley R."/>
            <person name="Savchenko A."/>
            <person name="Shiryaev A."/>
            <person name="Soop K."/>
            <person name="Spirin V."/>
            <person name="Szebenyi C."/>
            <person name="Tomsovsky M."/>
            <person name="Tulloss R.E."/>
            <person name="Uehling J."/>
            <person name="Grigoriev I.V."/>
            <person name="Vagvolgyi C."/>
            <person name="Papp T."/>
            <person name="Martin F.M."/>
            <person name="Miettinen O."/>
            <person name="Hibbett D.S."/>
            <person name="Nagy L.G."/>
        </authorList>
    </citation>
    <scope>NUCLEOTIDE SEQUENCE [LARGE SCALE GENOMIC DNA]</scope>
    <source>
        <strain evidence="2 3">CBS 962.96</strain>
    </source>
</reference>
<proteinExistence type="predicted"/>
<accession>A0A4S8MJ18</accession>
<name>A0A4S8MJ18_DENBC</name>
<feature type="transmembrane region" description="Helical" evidence="1">
    <location>
        <begin position="93"/>
        <end position="115"/>
    </location>
</feature>
<feature type="transmembrane region" description="Helical" evidence="1">
    <location>
        <begin position="12"/>
        <end position="39"/>
    </location>
</feature>
<keyword evidence="1" id="KW-0472">Membrane</keyword>
<dbReference type="EMBL" id="ML179074">
    <property type="protein sequence ID" value="THV02743.1"/>
    <property type="molecule type" value="Genomic_DNA"/>
</dbReference>
<evidence type="ECO:0000256" key="1">
    <source>
        <dbReference type="SAM" id="Phobius"/>
    </source>
</evidence>
<dbReference type="Proteomes" id="UP000297245">
    <property type="component" value="Unassembled WGS sequence"/>
</dbReference>
<keyword evidence="1" id="KW-0812">Transmembrane</keyword>
<dbReference type="AlphaFoldDB" id="A0A4S8MJ18"/>